<reference evidence="1 2" key="1">
    <citation type="submission" date="2015-11" db="EMBL/GenBank/DDBJ databases">
        <title>Genome sequences of Lysobacter enzymogenes strain C3 and Lysobacter antibioticus ATCC 29479.</title>
        <authorList>
            <person name="Kobayashi D.Y."/>
        </authorList>
    </citation>
    <scope>NUCLEOTIDE SEQUENCE [LARGE SCALE GENOMIC DNA]</scope>
    <source>
        <strain evidence="1 2">C3</strain>
    </source>
</reference>
<proteinExistence type="predicted"/>
<dbReference type="KEGG" id="lez:GLE_5256"/>
<dbReference type="EMBL" id="CP013140">
    <property type="protein sequence ID" value="ALN60597.1"/>
    <property type="molecule type" value="Genomic_DNA"/>
</dbReference>
<dbReference type="OrthoDB" id="6023636at2"/>
<name>A0A0S2DQ39_LYSEN</name>
<protein>
    <submittedName>
        <fullName evidence="1">Uncharacterized protein</fullName>
    </submittedName>
</protein>
<accession>A0A0S2DQ39</accession>
<dbReference type="Pfam" id="PF20327">
    <property type="entry name" value="DUF6622"/>
    <property type="match status" value="1"/>
</dbReference>
<evidence type="ECO:0000313" key="1">
    <source>
        <dbReference type="EMBL" id="ALN60597.1"/>
    </source>
</evidence>
<evidence type="ECO:0000313" key="2">
    <source>
        <dbReference type="Proteomes" id="UP000061569"/>
    </source>
</evidence>
<gene>
    <name evidence="1" type="ORF">GLE_5256</name>
</gene>
<dbReference type="PATRIC" id="fig|69.6.peg.5175"/>
<dbReference type="AlphaFoldDB" id="A0A0S2DQ39"/>
<sequence length="170" mass="18370">MNLSHLLQATPTWVFILFAVLLALGLRRLRTGVQSLVRVWAVPAIFIAWGLYGLVVHLGAAPTNLLHWIAGAAVGGVLGLWSLDPAALAFDHQRRLVRQPGSALPLLRNLGIFGAHYVLQVFAATHPQLRDSAMGWDLVVSGFSAGYFVGWAARFLAGQRRAPQTDLASA</sequence>
<dbReference type="InterPro" id="IPR046730">
    <property type="entry name" value="DUF6622"/>
</dbReference>
<dbReference type="Proteomes" id="UP000061569">
    <property type="component" value="Chromosome"/>
</dbReference>
<organism evidence="1 2">
    <name type="scientific">Lysobacter enzymogenes</name>
    <dbReference type="NCBI Taxonomy" id="69"/>
    <lineage>
        <taxon>Bacteria</taxon>
        <taxon>Pseudomonadati</taxon>
        <taxon>Pseudomonadota</taxon>
        <taxon>Gammaproteobacteria</taxon>
        <taxon>Lysobacterales</taxon>
        <taxon>Lysobacteraceae</taxon>
        <taxon>Lysobacter</taxon>
    </lineage>
</organism>